<dbReference type="AlphaFoldDB" id="A0A5E8BWC6"/>
<evidence type="ECO:0000313" key="2">
    <source>
        <dbReference type="EMBL" id="VVT55411.1"/>
    </source>
</evidence>
<dbReference type="GO" id="GO:0016788">
    <property type="term" value="F:hydrolase activity, acting on ester bonds"/>
    <property type="evidence" value="ECO:0007669"/>
    <property type="project" value="InterPro"/>
</dbReference>
<feature type="binding site" evidence="1">
    <location>
        <position position="133"/>
    </location>
    <ligand>
        <name>a divalent metal cation</name>
        <dbReference type="ChEBI" id="CHEBI:60240"/>
        <label>1</label>
    </ligand>
</feature>
<dbReference type="InterPro" id="IPR032466">
    <property type="entry name" value="Metal_Hydrolase"/>
</dbReference>
<organism evidence="2 3">
    <name type="scientific">Magnusiomyces paraingens</name>
    <dbReference type="NCBI Taxonomy" id="2606893"/>
    <lineage>
        <taxon>Eukaryota</taxon>
        <taxon>Fungi</taxon>
        <taxon>Dikarya</taxon>
        <taxon>Ascomycota</taxon>
        <taxon>Saccharomycotina</taxon>
        <taxon>Dipodascomycetes</taxon>
        <taxon>Dipodascales</taxon>
        <taxon>Dipodascaceae</taxon>
        <taxon>Magnusiomyces</taxon>
    </lineage>
</organism>
<protein>
    <submittedName>
        <fullName evidence="2">Uncharacterized protein</fullName>
    </submittedName>
</protein>
<dbReference type="Proteomes" id="UP000398389">
    <property type="component" value="Unassembled WGS sequence"/>
</dbReference>
<dbReference type="PIRSF" id="PIRSF005902">
    <property type="entry name" value="DNase_TatD"/>
    <property type="match status" value="1"/>
</dbReference>
<reference evidence="2 3" key="1">
    <citation type="submission" date="2019-09" db="EMBL/GenBank/DDBJ databases">
        <authorList>
            <person name="Brejova B."/>
        </authorList>
    </citation>
    <scope>NUCLEOTIDE SEQUENCE [LARGE SCALE GENOMIC DNA]</scope>
</reference>
<sequence length="327" mass="37282">MMNIYDVHCHPTDSPASLEYIPSMVTTKLVVMSTCLKDMPCVESLYKQYPEKVVPAFGFHPWYSYQIYNDLDSNETCIGNFQPPNKFDHYKTVISPQPSDEFLNLLPSPFPLSTVISEIESRLARIPQAIVGECGLDKIFRIPEPDSILHDEKECEVALENRKLSKYRVSFDHQNMVLKAQLHLAVKYNRPISLHGVQCPGALYQTVMEGPKFPPSVCLHSYTGSAEFLKNNWYKSKSKKKTPETHQQAPKIYVSCSILINEKSHDELIKTIPRDRLLFESDFHKAGDYMDKLNLAILEKASKILGVSIEDLAAQVEQNVCKGFLFF</sequence>
<proteinExistence type="predicted"/>
<dbReference type="SUPFAM" id="SSF51556">
    <property type="entry name" value="Metallo-dependent hydrolases"/>
    <property type="match status" value="1"/>
</dbReference>
<dbReference type="Pfam" id="PF01026">
    <property type="entry name" value="TatD_DNase"/>
    <property type="match status" value="1"/>
</dbReference>
<dbReference type="InterPro" id="IPR001130">
    <property type="entry name" value="TatD-like"/>
</dbReference>
<dbReference type="GeneID" id="43583398"/>
<feature type="binding site" evidence="1">
    <location>
        <position position="282"/>
    </location>
    <ligand>
        <name>a divalent metal cation</name>
        <dbReference type="ChEBI" id="CHEBI:60240"/>
        <label>1</label>
    </ligand>
</feature>
<dbReference type="Gene3D" id="3.20.20.140">
    <property type="entry name" value="Metal-dependent hydrolases"/>
    <property type="match status" value="1"/>
</dbReference>
<dbReference type="EMBL" id="CABVLU010000003">
    <property type="protein sequence ID" value="VVT55411.1"/>
    <property type="molecule type" value="Genomic_DNA"/>
</dbReference>
<accession>A0A5E8BWC6</accession>
<dbReference type="PANTHER" id="PTHR47345">
    <property type="entry name" value="CUT9-INTERACTING PROTEIN SCN1"/>
    <property type="match status" value="1"/>
</dbReference>
<feature type="binding site" evidence="1">
    <location>
        <position position="220"/>
    </location>
    <ligand>
        <name>a divalent metal cation</name>
        <dbReference type="ChEBI" id="CHEBI:60240"/>
        <label>2</label>
    </ligand>
</feature>
<evidence type="ECO:0000256" key="1">
    <source>
        <dbReference type="PIRSR" id="PIRSR005902-1"/>
    </source>
</evidence>
<dbReference type="InterPro" id="IPR053044">
    <property type="entry name" value="Metallo-hydrolase/TatD-type"/>
</dbReference>
<dbReference type="OrthoDB" id="413993at2759"/>
<dbReference type="GO" id="GO:0046872">
    <property type="term" value="F:metal ion binding"/>
    <property type="evidence" value="ECO:0007669"/>
    <property type="project" value="UniProtKB-KW"/>
</dbReference>
<feature type="binding site" evidence="1">
    <location>
        <position position="195"/>
    </location>
    <ligand>
        <name>a divalent metal cation</name>
        <dbReference type="ChEBI" id="CHEBI:60240"/>
        <label>2</label>
    </ligand>
</feature>
<name>A0A5E8BWC6_9ASCO</name>
<dbReference type="PANTHER" id="PTHR47345:SF1">
    <property type="entry name" value="CUT9-INTERACTING PROTEIN SCN1"/>
    <property type="match status" value="1"/>
</dbReference>
<gene>
    <name evidence="2" type="ORF">SAPINGB_P004583</name>
</gene>
<keyword evidence="1" id="KW-0479">Metal-binding</keyword>
<keyword evidence="3" id="KW-1185">Reference proteome</keyword>
<evidence type="ECO:0000313" key="3">
    <source>
        <dbReference type="Proteomes" id="UP000398389"/>
    </source>
</evidence>
<dbReference type="RefSeq" id="XP_031855189.1">
    <property type="nucleotide sequence ID" value="XM_031999298.1"/>
</dbReference>